<reference evidence="1" key="1">
    <citation type="submission" date="2021-01" db="EMBL/GenBank/DDBJ databases">
        <authorList>
            <consortium name="Genoscope - CEA"/>
            <person name="William W."/>
        </authorList>
    </citation>
    <scope>NUCLEOTIDE SEQUENCE</scope>
</reference>
<dbReference type="EMBL" id="CAJJDP010000158">
    <property type="protein sequence ID" value="CAD8212122.1"/>
    <property type="molecule type" value="Genomic_DNA"/>
</dbReference>
<protein>
    <submittedName>
        <fullName evidence="1">Uncharacterized protein</fullName>
    </submittedName>
</protein>
<keyword evidence="2" id="KW-1185">Reference proteome</keyword>
<dbReference type="SMART" id="SM00639">
    <property type="entry name" value="PSA"/>
    <property type="match status" value="2"/>
</dbReference>
<dbReference type="InterPro" id="IPR002895">
    <property type="entry name" value="Paramecium_SA"/>
</dbReference>
<organism evidence="1 2">
    <name type="scientific">Paramecium octaurelia</name>
    <dbReference type="NCBI Taxonomy" id="43137"/>
    <lineage>
        <taxon>Eukaryota</taxon>
        <taxon>Sar</taxon>
        <taxon>Alveolata</taxon>
        <taxon>Ciliophora</taxon>
        <taxon>Intramacronucleata</taxon>
        <taxon>Oligohymenophorea</taxon>
        <taxon>Peniculida</taxon>
        <taxon>Parameciidae</taxon>
        <taxon>Paramecium</taxon>
    </lineage>
</organism>
<dbReference type="Pfam" id="PF01508">
    <property type="entry name" value="Paramecium_SA"/>
    <property type="match status" value="2"/>
</dbReference>
<comment type="caution">
    <text evidence="1">The sequence shown here is derived from an EMBL/GenBank/DDBJ whole genome shotgun (WGS) entry which is preliminary data.</text>
</comment>
<name>A0A8S1YKP7_PAROT</name>
<proteinExistence type="predicted"/>
<sequence length="401" mass="43867">MDCQAVSTNCVLRVGGCQFRGGCVKNACVILQQLNLLIKVVVQPKHQLVLIVILNVQPLENIQSKQLQTRQLVKVCIPFAAYSLYTIKEQCKKNTKEENIIWNTNADPATCADIQCATAPIASYSDHDGCRGYLAGCTVNVVDVNGTPTLQGCVAYNTCNSYTHEGQCKCSSDKDGKVANIVCGWNGTKNECQWDTEANNCRLKECKDFTGKTHAAYRATCIEGKVGPCLWITKYVNADSTLGACFSYESSQSLDWNSDRNCKLISSNCTTDGTECVGITSCAATIIKGCCKTGTNGQCIQTVSAKGAIETICKKFTSCADAFYLTHDECISAFASDYVTRCILAQHIPKTNVPETRMDHKKMLMEVLHQLIFAFGMILPNNASQQCSDQRILQNQNAPPD</sequence>
<evidence type="ECO:0000313" key="1">
    <source>
        <dbReference type="EMBL" id="CAD8212122.1"/>
    </source>
</evidence>
<dbReference type="AlphaFoldDB" id="A0A8S1YKP7"/>
<accession>A0A8S1YKP7</accession>
<dbReference type="OrthoDB" id="4062651at2759"/>
<gene>
    <name evidence="1" type="ORF">POCTA_138.1.T1560130</name>
</gene>
<evidence type="ECO:0000313" key="2">
    <source>
        <dbReference type="Proteomes" id="UP000683925"/>
    </source>
</evidence>
<dbReference type="Proteomes" id="UP000683925">
    <property type="component" value="Unassembled WGS sequence"/>
</dbReference>